<comment type="caution">
    <text evidence="4">The sequence shown here is derived from an EMBL/GenBank/DDBJ whole genome shotgun (WGS) entry which is preliminary data.</text>
</comment>
<evidence type="ECO:0000259" key="2">
    <source>
        <dbReference type="Pfam" id="PF02481"/>
    </source>
</evidence>
<dbReference type="InterPro" id="IPR003488">
    <property type="entry name" value="DprA"/>
</dbReference>
<organism evidence="4 5">
    <name type="scientific">Candidatus Magasanikbacteria bacterium CG10_big_fil_rev_8_21_14_0_10_36_32</name>
    <dbReference type="NCBI Taxonomy" id="1974646"/>
    <lineage>
        <taxon>Bacteria</taxon>
        <taxon>Candidatus Magasanikiibacteriota</taxon>
    </lineage>
</organism>
<dbReference type="Proteomes" id="UP000231426">
    <property type="component" value="Unassembled WGS sequence"/>
</dbReference>
<dbReference type="InterPro" id="IPR057666">
    <property type="entry name" value="DrpA_SLOG"/>
</dbReference>
<reference evidence="5" key="1">
    <citation type="submission" date="2017-09" db="EMBL/GenBank/DDBJ databases">
        <title>Depth-based differentiation of microbial function through sediment-hosted aquifers and enrichment of novel symbionts in the deep terrestrial subsurface.</title>
        <authorList>
            <person name="Probst A.J."/>
            <person name="Ladd B."/>
            <person name="Jarett J.K."/>
            <person name="Geller-Mcgrath D.E."/>
            <person name="Sieber C.M.K."/>
            <person name="Emerson J.B."/>
            <person name="Anantharaman K."/>
            <person name="Thomas B.C."/>
            <person name="Malmstrom R."/>
            <person name="Stieglmeier M."/>
            <person name="Klingl A."/>
            <person name="Woyke T."/>
            <person name="Ryan C.M."/>
            <person name="Banfield J.F."/>
        </authorList>
    </citation>
    <scope>NUCLEOTIDE SEQUENCE [LARGE SCALE GENOMIC DNA]</scope>
</reference>
<dbReference type="PANTHER" id="PTHR43022:SF1">
    <property type="entry name" value="PROTEIN SMF"/>
    <property type="match status" value="1"/>
</dbReference>
<feature type="domain" description="DprA winged helix" evidence="3">
    <location>
        <begin position="307"/>
        <end position="355"/>
    </location>
</feature>
<sequence>MSSVYHAALAFFPKLSYRRYKKLAAYFINFEKVWTATSNDLIKSGLEPGFVQEFVNWRNQKPLDYYLDVLEKENITTVSLPDANYPKILKEITDPPHTLFIRGCLPNQSLPALAVVGTRKSTPYGKQICEDIVEPLAKQGMVIVSGMALGIDGIAHLTTIKAGGLTVAVLGSGVDRQSIYPATHRQLSEKIISSGGAVISEYPPGFTPTQYSFPERNRIIAGLSLGTLVIEAPIESGSLITAKCALDYNRDVLAIPHQATSIYGAGANNLLKMGARPITCAEDILDAFNLKNLSETTHNCSTLSLLPNEEKIISILSREPKHVDQIIKESFLDSATTNSSLTMLEMKGLLKNLGGMMYIKR</sequence>
<proteinExistence type="inferred from homology"/>
<dbReference type="PANTHER" id="PTHR43022">
    <property type="entry name" value="PROTEIN SMF"/>
    <property type="match status" value="1"/>
</dbReference>
<dbReference type="Gene3D" id="1.10.10.10">
    <property type="entry name" value="Winged helix-like DNA-binding domain superfamily/Winged helix DNA-binding domain"/>
    <property type="match status" value="1"/>
</dbReference>
<comment type="similarity">
    <text evidence="1">Belongs to the DprA/Smf family.</text>
</comment>
<feature type="domain" description="Smf/DprA SLOG" evidence="2">
    <location>
        <begin position="79"/>
        <end position="288"/>
    </location>
</feature>
<dbReference type="InterPro" id="IPR036388">
    <property type="entry name" value="WH-like_DNA-bd_sf"/>
</dbReference>
<dbReference type="Gene3D" id="3.40.50.450">
    <property type="match status" value="1"/>
</dbReference>
<dbReference type="GO" id="GO:0009294">
    <property type="term" value="P:DNA-mediated transformation"/>
    <property type="evidence" value="ECO:0007669"/>
    <property type="project" value="InterPro"/>
</dbReference>
<dbReference type="NCBIfam" id="TIGR00732">
    <property type="entry name" value="dprA"/>
    <property type="match status" value="1"/>
</dbReference>
<evidence type="ECO:0000256" key="1">
    <source>
        <dbReference type="ARBA" id="ARBA00006525"/>
    </source>
</evidence>
<dbReference type="AlphaFoldDB" id="A0A2M6W6K9"/>
<name>A0A2M6W6K9_9BACT</name>
<dbReference type="EMBL" id="PFBV01000003">
    <property type="protein sequence ID" value="PIT88429.1"/>
    <property type="molecule type" value="Genomic_DNA"/>
</dbReference>
<dbReference type="Pfam" id="PF17782">
    <property type="entry name" value="WHD_DprA"/>
    <property type="match status" value="1"/>
</dbReference>
<evidence type="ECO:0000313" key="4">
    <source>
        <dbReference type="EMBL" id="PIT88429.1"/>
    </source>
</evidence>
<protein>
    <submittedName>
        <fullName evidence="4">DNA-protecting protein DprA</fullName>
    </submittedName>
</protein>
<dbReference type="Pfam" id="PF02481">
    <property type="entry name" value="DNA_processg_A"/>
    <property type="match status" value="1"/>
</dbReference>
<evidence type="ECO:0000259" key="3">
    <source>
        <dbReference type="Pfam" id="PF17782"/>
    </source>
</evidence>
<accession>A0A2M6W6K9</accession>
<dbReference type="InterPro" id="IPR041614">
    <property type="entry name" value="DprA_WH"/>
</dbReference>
<evidence type="ECO:0000313" key="5">
    <source>
        <dbReference type="Proteomes" id="UP000231426"/>
    </source>
</evidence>
<dbReference type="SUPFAM" id="SSF102405">
    <property type="entry name" value="MCP/YpsA-like"/>
    <property type="match status" value="1"/>
</dbReference>
<gene>
    <name evidence="4" type="primary">dprA</name>
    <name evidence="4" type="ORF">COU29_01430</name>
</gene>